<dbReference type="GO" id="GO:0005634">
    <property type="term" value="C:nucleus"/>
    <property type="evidence" value="ECO:0007669"/>
    <property type="project" value="UniProtKB-SubCell"/>
</dbReference>
<dbReference type="OrthoDB" id="2017365at2759"/>
<reference evidence="8 9" key="1">
    <citation type="journal article" date="2012" name="Science">
        <title>The Paleozoic origin of enzymatic lignin decomposition reconstructed from 31 fungal genomes.</title>
        <authorList>
            <person name="Floudas D."/>
            <person name="Binder M."/>
            <person name="Riley R."/>
            <person name="Barry K."/>
            <person name="Blanchette R.A."/>
            <person name="Henrissat B."/>
            <person name="Martinez A.T."/>
            <person name="Otillar R."/>
            <person name="Spatafora J.W."/>
            <person name="Yadav J.S."/>
            <person name="Aerts A."/>
            <person name="Benoit I."/>
            <person name="Boyd A."/>
            <person name="Carlson A."/>
            <person name="Copeland A."/>
            <person name="Coutinho P.M."/>
            <person name="de Vries R.P."/>
            <person name="Ferreira P."/>
            <person name="Findley K."/>
            <person name="Foster B."/>
            <person name="Gaskell J."/>
            <person name="Glotzer D."/>
            <person name="Gorecki P."/>
            <person name="Heitman J."/>
            <person name="Hesse C."/>
            <person name="Hori C."/>
            <person name="Igarashi K."/>
            <person name="Jurgens J.A."/>
            <person name="Kallen N."/>
            <person name="Kersten P."/>
            <person name="Kohler A."/>
            <person name="Kuees U."/>
            <person name="Kumar T.K.A."/>
            <person name="Kuo A."/>
            <person name="LaButti K."/>
            <person name="Larrondo L.F."/>
            <person name="Lindquist E."/>
            <person name="Ling A."/>
            <person name="Lombard V."/>
            <person name="Lucas S."/>
            <person name="Lundell T."/>
            <person name="Martin R."/>
            <person name="McLaughlin D.J."/>
            <person name="Morgenstern I."/>
            <person name="Morin E."/>
            <person name="Murat C."/>
            <person name="Nagy L.G."/>
            <person name="Nolan M."/>
            <person name="Ohm R.A."/>
            <person name="Patyshakuliyeva A."/>
            <person name="Rokas A."/>
            <person name="Ruiz-Duenas F.J."/>
            <person name="Sabat G."/>
            <person name="Salamov A."/>
            <person name="Samejima M."/>
            <person name="Schmutz J."/>
            <person name="Slot J.C."/>
            <person name="St John F."/>
            <person name="Stenlid J."/>
            <person name="Sun H."/>
            <person name="Sun S."/>
            <person name="Syed K."/>
            <person name="Tsang A."/>
            <person name="Wiebenga A."/>
            <person name="Young D."/>
            <person name="Pisabarro A."/>
            <person name="Eastwood D.C."/>
            <person name="Martin F."/>
            <person name="Cullen D."/>
            <person name="Grigoriev I.V."/>
            <person name="Hibbett D.S."/>
        </authorList>
    </citation>
    <scope>NUCLEOTIDE SEQUENCE</scope>
    <source>
        <strain evidence="9">FP-58527</strain>
    </source>
</reference>
<dbReference type="PROSITE" id="PS50048">
    <property type="entry name" value="ZN2_CY6_FUNGAL_2"/>
    <property type="match status" value="2"/>
</dbReference>
<evidence type="ECO:0000259" key="7">
    <source>
        <dbReference type="PROSITE" id="PS50048"/>
    </source>
</evidence>
<dbReference type="PANTHER" id="PTHR47338">
    <property type="entry name" value="ZN(II)2CYS6 TRANSCRIPTION FACTOR (EUROFUNG)-RELATED"/>
    <property type="match status" value="1"/>
</dbReference>
<keyword evidence="9" id="KW-1185">Reference proteome</keyword>
<name>S8G783_FOMSC</name>
<feature type="region of interest" description="Disordered" evidence="6">
    <location>
        <begin position="115"/>
        <end position="146"/>
    </location>
</feature>
<sequence length="593" mass="65779">MAQTCSACRSRKVRCDGATPTCGPCSKARRPIQCTFERETSQPKGPLLQKGNACLACRRKKKKCDAKRPHCTTCDVAGKQHACLYEDNVQQYLTDALIARTRELECRLAVYEGQSSHSASPRSPFPTDETPSLVLPTVPSSTSEDSHMLDLISSGGVPYTVSVPDPSGGSSMSASSSSTQISFDELNDFRATFLMHHGQLGVSLSPEKMQAIVNGDLSGTVVHPVLVYAGQVIGCLFWQQRHRITLNSAVEAMLLKLVEQAMLDSPNVVTRLQVHCLLAIYFLAKRLMREGREQLMKAAQVALHNNLRLDAYAAEVLTSMGDTSEEAQEHICALCQLMYIDKAVAIVFNDPSLLTADLDQQLQTLPYMFPTIFKTNIILLRARSLALLHECRRLVARWQQLVLNMGAFAAQTTLDDQTKWYEDYWELLEDTLEHNSVLTMNTLKVTFGGNREMATVLKTCTILSLTAATELHHLLADHHPESRAKCLGTALEVVNIAKSLRDDEYSLLDPVLGACWSMVATILDRERPHLEGYMQLKSSFNILLDSAHKLDQAMPYLESSILTINNVAPPDMSIDFSSMMNSSTEDRELARPP</sequence>
<evidence type="ECO:0000256" key="3">
    <source>
        <dbReference type="ARBA" id="ARBA00023015"/>
    </source>
</evidence>
<dbReference type="InterPro" id="IPR036864">
    <property type="entry name" value="Zn2-C6_fun-type_DNA-bd_sf"/>
</dbReference>
<dbReference type="HOGENOM" id="CLU_033746_0_0_1"/>
<dbReference type="STRING" id="743788.S8G783"/>
<comment type="subcellular location">
    <subcellularLocation>
        <location evidence="1">Nucleus</location>
    </subcellularLocation>
</comment>
<gene>
    <name evidence="8" type="ORF">FOMPIDRAFT_96500</name>
</gene>
<dbReference type="Proteomes" id="UP000015241">
    <property type="component" value="Unassembled WGS sequence"/>
</dbReference>
<accession>S8G783</accession>
<dbReference type="AlphaFoldDB" id="S8G783"/>
<evidence type="ECO:0000256" key="2">
    <source>
        <dbReference type="ARBA" id="ARBA00022723"/>
    </source>
</evidence>
<dbReference type="PANTHER" id="PTHR47338:SF29">
    <property type="entry name" value="ZN(2)-C6 FUNGAL-TYPE DOMAIN-CONTAINING PROTEIN"/>
    <property type="match status" value="1"/>
</dbReference>
<dbReference type="GO" id="GO:0000981">
    <property type="term" value="F:DNA-binding transcription factor activity, RNA polymerase II-specific"/>
    <property type="evidence" value="ECO:0007669"/>
    <property type="project" value="InterPro"/>
</dbReference>
<proteinExistence type="predicted"/>
<dbReference type="PROSITE" id="PS00463">
    <property type="entry name" value="ZN2_CY6_FUNGAL_1"/>
    <property type="match status" value="1"/>
</dbReference>
<dbReference type="InterPro" id="IPR050815">
    <property type="entry name" value="TF_fung"/>
</dbReference>
<evidence type="ECO:0000256" key="5">
    <source>
        <dbReference type="ARBA" id="ARBA00023242"/>
    </source>
</evidence>
<dbReference type="Pfam" id="PF00172">
    <property type="entry name" value="Zn_clus"/>
    <property type="match status" value="2"/>
</dbReference>
<dbReference type="GO" id="GO:0008270">
    <property type="term" value="F:zinc ion binding"/>
    <property type="evidence" value="ECO:0007669"/>
    <property type="project" value="InterPro"/>
</dbReference>
<keyword evidence="3" id="KW-0805">Transcription regulation</keyword>
<dbReference type="eggNOG" id="ENOG502SM0D">
    <property type="taxonomic scope" value="Eukaryota"/>
</dbReference>
<organism evidence="8 9">
    <name type="scientific">Fomitopsis schrenkii</name>
    <name type="common">Brown rot fungus</name>
    <dbReference type="NCBI Taxonomy" id="2126942"/>
    <lineage>
        <taxon>Eukaryota</taxon>
        <taxon>Fungi</taxon>
        <taxon>Dikarya</taxon>
        <taxon>Basidiomycota</taxon>
        <taxon>Agaricomycotina</taxon>
        <taxon>Agaricomycetes</taxon>
        <taxon>Polyporales</taxon>
        <taxon>Fomitopsis</taxon>
    </lineage>
</organism>
<dbReference type="Gene3D" id="4.10.240.10">
    <property type="entry name" value="Zn(2)-C6 fungal-type DNA-binding domain"/>
    <property type="match status" value="2"/>
</dbReference>
<dbReference type="EMBL" id="KE504122">
    <property type="protein sequence ID" value="EPT06015.1"/>
    <property type="molecule type" value="Genomic_DNA"/>
</dbReference>
<feature type="domain" description="Zn(2)-C6 fungal-type" evidence="7">
    <location>
        <begin position="4"/>
        <end position="36"/>
    </location>
</feature>
<keyword evidence="5" id="KW-0539">Nucleus</keyword>
<protein>
    <recommendedName>
        <fullName evidence="7">Zn(2)-C6 fungal-type domain-containing protein</fullName>
    </recommendedName>
</protein>
<evidence type="ECO:0000313" key="8">
    <source>
        <dbReference type="EMBL" id="EPT06015.1"/>
    </source>
</evidence>
<evidence type="ECO:0000313" key="9">
    <source>
        <dbReference type="Proteomes" id="UP000015241"/>
    </source>
</evidence>
<dbReference type="InParanoid" id="S8G783"/>
<evidence type="ECO:0000256" key="4">
    <source>
        <dbReference type="ARBA" id="ARBA00023163"/>
    </source>
</evidence>
<evidence type="ECO:0000256" key="6">
    <source>
        <dbReference type="SAM" id="MobiDB-lite"/>
    </source>
</evidence>
<dbReference type="CDD" id="cd12148">
    <property type="entry name" value="fungal_TF_MHR"/>
    <property type="match status" value="1"/>
</dbReference>
<dbReference type="SMART" id="SM00066">
    <property type="entry name" value="GAL4"/>
    <property type="match status" value="2"/>
</dbReference>
<dbReference type="InterPro" id="IPR001138">
    <property type="entry name" value="Zn2Cys6_DnaBD"/>
</dbReference>
<keyword evidence="2" id="KW-0479">Metal-binding</keyword>
<keyword evidence="4" id="KW-0804">Transcription</keyword>
<evidence type="ECO:0000256" key="1">
    <source>
        <dbReference type="ARBA" id="ARBA00004123"/>
    </source>
</evidence>
<dbReference type="CDD" id="cd00067">
    <property type="entry name" value="GAL4"/>
    <property type="match status" value="2"/>
</dbReference>
<feature type="domain" description="Zn(2)-C6 fungal-type" evidence="7">
    <location>
        <begin position="53"/>
        <end position="85"/>
    </location>
</feature>
<dbReference type="SUPFAM" id="SSF57701">
    <property type="entry name" value="Zn2/Cys6 DNA-binding domain"/>
    <property type="match status" value="2"/>
</dbReference>